<dbReference type="PANTHER" id="PTHR47186:SF13">
    <property type="entry name" value="DISEASE RESISTANCE PROTEIN RGA3"/>
    <property type="match status" value="1"/>
</dbReference>
<reference evidence="4" key="2">
    <citation type="submission" date="2015-06" db="UniProtKB">
        <authorList>
            <consortium name="EnsemblPlants"/>
        </authorList>
    </citation>
    <scope>IDENTIFICATION</scope>
    <source>
        <strain evidence="4">DM1-3 516 R44</strain>
    </source>
</reference>
<feature type="domain" description="Disease resistance R13L4/SHOC-2-like LRR" evidence="3">
    <location>
        <begin position="66"/>
        <end position="136"/>
    </location>
</feature>
<dbReference type="HOGENOM" id="CLU_974554_0_0_1"/>
<evidence type="ECO:0000313" key="4">
    <source>
        <dbReference type="EnsemblPlants" id="PGSC0003DMT400044148"/>
    </source>
</evidence>
<dbReference type="InterPro" id="IPR032675">
    <property type="entry name" value="LRR_dom_sf"/>
</dbReference>
<dbReference type="GO" id="GO:0051707">
    <property type="term" value="P:response to other organism"/>
    <property type="evidence" value="ECO:0007669"/>
    <property type="project" value="UniProtKB-ARBA"/>
</dbReference>
<proteinExistence type="predicted"/>
<dbReference type="PROSITE" id="PS51450">
    <property type="entry name" value="LRR"/>
    <property type="match status" value="1"/>
</dbReference>
<dbReference type="InterPro" id="IPR003591">
    <property type="entry name" value="Leu-rich_rpt_typical-subtyp"/>
</dbReference>
<dbReference type="Gene3D" id="3.80.10.10">
    <property type="entry name" value="Ribonuclease Inhibitor"/>
    <property type="match status" value="1"/>
</dbReference>
<dbReference type="PANTHER" id="PTHR47186">
    <property type="entry name" value="LEUCINE-RICH REPEAT-CONTAINING PROTEIN 57"/>
    <property type="match status" value="1"/>
</dbReference>
<evidence type="ECO:0000256" key="2">
    <source>
        <dbReference type="ARBA" id="ARBA00022737"/>
    </source>
</evidence>
<dbReference type="GO" id="GO:0006952">
    <property type="term" value="P:defense response"/>
    <property type="evidence" value="ECO:0007669"/>
    <property type="project" value="UniProtKB-ARBA"/>
</dbReference>
<organism evidence="4 5">
    <name type="scientific">Solanum tuberosum</name>
    <name type="common">Potato</name>
    <dbReference type="NCBI Taxonomy" id="4113"/>
    <lineage>
        <taxon>Eukaryota</taxon>
        <taxon>Viridiplantae</taxon>
        <taxon>Streptophyta</taxon>
        <taxon>Embryophyta</taxon>
        <taxon>Tracheophyta</taxon>
        <taxon>Spermatophyta</taxon>
        <taxon>Magnoliopsida</taxon>
        <taxon>eudicotyledons</taxon>
        <taxon>Gunneridae</taxon>
        <taxon>Pentapetalae</taxon>
        <taxon>asterids</taxon>
        <taxon>lamiids</taxon>
        <taxon>Solanales</taxon>
        <taxon>Solanaceae</taxon>
        <taxon>Solanoideae</taxon>
        <taxon>Solaneae</taxon>
        <taxon>Solanum</taxon>
    </lineage>
</organism>
<dbReference type="InterPro" id="IPR001611">
    <property type="entry name" value="Leu-rich_rpt"/>
</dbReference>
<accession>M1BFP3</accession>
<name>M1BFP3_SOLTU</name>
<dbReference type="InterPro" id="IPR055414">
    <property type="entry name" value="LRR_R13L4/SHOC2-like"/>
</dbReference>
<keyword evidence="1" id="KW-0433">Leucine-rich repeat</keyword>
<dbReference type="SMART" id="SM00369">
    <property type="entry name" value="LRR_TYP"/>
    <property type="match status" value="2"/>
</dbReference>
<evidence type="ECO:0000259" key="3">
    <source>
        <dbReference type="Pfam" id="PF23598"/>
    </source>
</evidence>
<dbReference type="Pfam" id="PF00560">
    <property type="entry name" value="LRR_1"/>
    <property type="match status" value="1"/>
</dbReference>
<dbReference type="Gramene" id="PGSC0003DMT400044148">
    <property type="protein sequence ID" value="PGSC0003DMT400044148"/>
    <property type="gene ID" value="PGSC0003DMG400017137"/>
</dbReference>
<dbReference type="Proteomes" id="UP000011115">
    <property type="component" value="Unassembled WGS sequence"/>
</dbReference>
<dbReference type="PaxDb" id="4113-PGSC0003DMT400044148"/>
<dbReference type="eggNOG" id="KOG4658">
    <property type="taxonomic scope" value="Eukaryota"/>
</dbReference>
<sequence length="303" mass="34153">MMEKLDAIAAERSKFLLEKRTIEKEAARRETASTSSSYIREINAKSYTHKMSIGFAEVVSSYSPSLLNRCVSLRVLNLSRSKLGQLPSSIGDLVHLRYLDLSRNIFRSLPENLCKLQNLQTLNLRYCVLLSCLPKQTSKHSNFYFGNLKGLLKKEGEEQFLVLEASLNALEHLGIECCVALERLPEEGLKGLTSLRELSLQKCKILKCLPEGLQHLTALTNERSIFIILLHNVKSIHSTCCCLVKVVFFVVVKDVPTEGCYKKYSSPTGMEQAPDSRISSKACIKLFIHWIQADPNGQDCRKV</sequence>
<dbReference type="Pfam" id="PF23598">
    <property type="entry name" value="LRR_14"/>
    <property type="match status" value="1"/>
</dbReference>
<dbReference type="AlphaFoldDB" id="M1BFP3"/>
<dbReference type="SUPFAM" id="SSF52047">
    <property type="entry name" value="RNI-like"/>
    <property type="match status" value="1"/>
</dbReference>
<dbReference type="InParanoid" id="M1BFP3"/>
<dbReference type="EnsemblPlants" id="PGSC0003DMT400044148">
    <property type="protein sequence ID" value="PGSC0003DMT400044148"/>
    <property type="gene ID" value="PGSC0003DMG400017137"/>
</dbReference>
<evidence type="ECO:0000313" key="5">
    <source>
        <dbReference type="Proteomes" id="UP000011115"/>
    </source>
</evidence>
<keyword evidence="2" id="KW-0677">Repeat</keyword>
<reference evidence="5" key="1">
    <citation type="journal article" date="2011" name="Nature">
        <title>Genome sequence and analysis of the tuber crop potato.</title>
        <authorList>
            <consortium name="The Potato Genome Sequencing Consortium"/>
        </authorList>
    </citation>
    <scope>NUCLEOTIDE SEQUENCE [LARGE SCALE GENOMIC DNA]</scope>
    <source>
        <strain evidence="5">cv. DM1-3 516 R44</strain>
    </source>
</reference>
<protein>
    <submittedName>
        <fullName evidence="4">Blight resistance protein T118</fullName>
    </submittedName>
</protein>
<evidence type="ECO:0000256" key="1">
    <source>
        <dbReference type="ARBA" id="ARBA00022614"/>
    </source>
</evidence>
<keyword evidence="5" id="KW-1185">Reference proteome</keyword>